<accession>A0A0K2TNB8</accession>
<dbReference type="InterPro" id="IPR052035">
    <property type="entry name" value="ZnF_BED_domain_contain"/>
</dbReference>
<dbReference type="AlphaFoldDB" id="A0A0K2TNB8"/>
<evidence type="ECO:0000313" key="6">
    <source>
        <dbReference type="EMBL" id="CDW27325.1"/>
    </source>
</evidence>
<dbReference type="PANTHER" id="PTHR46481:SF10">
    <property type="entry name" value="ZINC FINGER BED DOMAIN-CONTAINING PROTEIN 39"/>
    <property type="match status" value="1"/>
</dbReference>
<dbReference type="OrthoDB" id="1607513at2759"/>
<evidence type="ECO:0000256" key="4">
    <source>
        <dbReference type="ARBA" id="ARBA00022833"/>
    </source>
</evidence>
<sequence>MAMQTYEVIAEFEMDGGGGGELEGETVHPNNSRLRPLTPPLFEQTRLRKPEYWQCIKLISPSQDESRNWKAADALGAWCMVCRKKVRWRLGKSTGIHRHMETYHQDLLQGFRLPVLSSLGTKLEEGISLQKKGSSFYRKHKRRSTPPLFNQVRLRRPEYWQCIKLIAPSDERKTWKASDALGSWCTLCDEEVTWTLGNIQGVKRHMMSHHRDLLELKKEDSPFPFESPPDPSSSSQEDLREAKDFLKSLSKDHQKVGDAVLIKWISESLQPFNIVENSSFQDLVQFLCNFKGEFTLPDGKTVEKRVRKLAKSVSEKMLETISRDVRYFCLCMNSWNLGKGDMVVLELIMRYFTSDFDLKRLTLEVELTHGNFTRESIQAWLEASLHKWGLPRATMAALTGDHDKSVIFACKAMDIKHLGCIGRGLRRIASVFLCDDSFFDGDDLNEEDILSHEEINISELLHSQLVIEIRKLIQEVRTIARYIKFSKMAQEKITELGQALKMEVVLLYFDVRPQWNSSYDVISRLIKLKNLINIFLEHLKTPAGLAEFDWKDLPTLSEEKWYLLEGIHILLGCFYQVHSLLNHEKNPTVVYALSILRRVERILKDPTIFCDLYTGPLQKRVVELKETYGKNDFYPQAIQKLDYIRSTLSDLFESHFSAFDSSIIWITVLDPRLRKMKYLSVEERNETRSILIKEVAELKMENNACISNLKEENMDDLEDSDLFNPCDIFDSATTSVWKDPDDEGRPSSSDFSAAEREVNNYLHDDMLVSFKKDPFEWWKQHRFQFPQIAVLAMKWLSASAISIPFEKFETDIKYHKHRTNATKDQLMIMKNSTYLNLSIDDIVKGLEG</sequence>
<keyword evidence="3" id="KW-0863">Zinc-finger</keyword>
<evidence type="ECO:0000256" key="2">
    <source>
        <dbReference type="ARBA" id="ARBA00022723"/>
    </source>
</evidence>
<keyword evidence="2" id="KW-0479">Metal-binding</keyword>
<organism evidence="6">
    <name type="scientific">Lepeophtheirus salmonis</name>
    <name type="common">Salmon louse</name>
    <name type="synonym">Caligus salmonis</name>
    <dbReference type="NCBI Taxonomy" id="72036"/>
    <lineage>
        <taxon>Eukaryota</taxon>
        <taxon>Metazoa</taxon>
        <taxon>Ecdysozoa</taxon>
        <taxon>Arthropoda</taxon>
        <taxon>Crustacea</taxon>
        <taxon>Multicrustacea</taxon>
        <taxon>Hexanauplia</taxon>
        <taxon>Copepoda</taxon>
        <taxon>Siphonostomatoida</taxon>
        <taxon>Caligidae</taxon>
        <taxon>Lepeophtheirus</taxon>
    </lineage>
</organism>
<protein>
    <submittedName>
        <fullName evidence="6">Putative LOC100573856 [Acyrthosiphon pisum]</fullName>
    </submittedName>
</protein>
<dbReference type="InterPro" id="IPR012337">
    <property type="entry name" value="RNaseH-like_sf"/>
</dbReference>
<dbReference type="GO" id="GO:0008270">
    <property type="term" value="F:zinc ion binding"/>
    <property type="evidence" value="ECO:0007669"/>
    <property type="project" value="UniProtKB-KW"/>
</dbReference>
<reference evidence="6" key="1">
    <citation type="submission" date="2014-05" db="EMBL/GenBank/DDBJ databases">
        <authorList>
            <person name="Chronopoulou M."/>
        </authorList>
    </citation>
    <scope>NUCLEOTIDE SEQUENCE</scope>
    <source>
        <tissue evidence="6">Whole organism</tissue>
    </source>
</reference>
<dbReference type="SUPFAM" id="SSF140996">
    <property type="entry name" value="Hermes dimerisation domain"/>
    <property type="match status" value="1"/>
</dbReference>
<keyword evidence="5" id="KW-0539">Nucleus</keyword>
<evidence type="ECO:0000256" key="3">
    <source>
        <dbReference type="ARBA" id="ARBA00022771"/>
    </source>
</evidence>
<proteinExistence type="predicted"/>
<name>A0A0K2TNB8_LEPSM</name>
<evidence type="ECO:0000256" key="1">
    <source>
        <dbReference type="ARBA" id="ARBA00004123"/>
    </source>
</evidence>
<dbReference type="Gene3D" id="1.10.10.1070">
    <property type="entry name" value="Zinc finger, BED domain-containing"/>
    <property type="match status" value="1"/>
</dbReference>
<dbReference type="EMBL" id="HACA01009964">
    <property type="protein sequence ID" value="CDW27325.1"/>
    <property type="molecule type" value="Transcribed_RNA"/>
</dbReference>
<keyword evidence="4" id="KW-0862">Zinc</keyword>
<comment type="subcellular location">
    <subcellularLocation>
        <location evidence="1">Nucleus</location>
    </subcellularLocation>
</comment>
<dbReference type="GO" id="GO:0005634">
    <property type="term" value="C:nucleus"/>
    <property type="evidence" value="ECO:0007669"/>
    <property type="project" value="UniProtKB-SubCell"/>
</dbReference>
<dbReference type="SUPFAM" id="SSF53098">
    <property type="entry name" value="Ribonuclease H-like"/>
    <property type="match status" value="1"/>
</dbReference>
<evidence type="ECO:0000256" key="5">
    <source>
        <dbReference type="ARBA" id="ARBA00023242"/>
    </source>
</evidence>
<dbReference type="PANTHER" id="PTHR46481">
    <property type="entry name" value="ZINC FINGER BED DOMAIN-CONTAINING PROTEIN 4"/>
    <property type="match status" value="1"/>
</dbReference>